<feature type="chain" id="PRO_5040805237" evidence="1">
    <location>
        <begin position="20"/>
        <end position="428"/>
    </location>
</feature>
<dbReference type="PROSITE" id="PS51365">
    <property type="entry name" value="RENAL_DIPEPTIDASE_2"/>
    <property type="match status" value="1"/>
</dbReference>
<sequence length="428" mass="47765">MNIKQLGLFALLFAQAGLAQTTDEKLIAKAKKIHEKVITIDTHNDINVNNFTHDHNYTEDLDTQVNLPKMEEGNIDVSWLIVYTGQGDLDAEGYKKAYENAMEKFEAIHRLTEEIAPDEIGLATTSKEVRELVKQGKKVAMIGVENGYPIGTDINNVEKFYNMGARYMSLAHNGHSQLSDSNTGEADGKWLNNGLSDLGKEVIKEMNRLGIMIDVSHPSKEAIMQMFELSKAPLIASHSSARALCDHSRNLDDELLALFDKHGGVIQTVAFSSYVNTEKHEAFNAEKTKIYEAKAKNMGFEILSWGEVRELEDDEREAYIEKYKKLVADTAEEVEALKETISPVDVSDFVDHIDYLVEKVGIDQVGISSDFDGGGGIDGWNDASESFNVTLELVKRGYTEKEIAKLWGENLLRVLDEVEAVAKEIQKA</sequence>
<evidence type="ECO:0000313" key="3">
    <source>
        <dbReference type="Proteomes" id="UP001139521"/>
    </source>
</evidence>
<keyword evidence="2" id="KW-0224">Dipeptidase</keyword>
<dbReference type="SUPFAM" id="SSF51556">
    <property type="entry name" value="Metallo-dependent hydrolases"/>
    <property type="match status" value="1"/>
</dbReference>
<keyword evidence="2" id="KW-0645">Protease</keyword>
<name>A0A9X1ZSG3_9FLAO</name>
<reference evidence="2" key="1">
    <citation type="submission" date="2022-01" db="EMBL/GenBank/DDBJ databases">
        <title>Genome sequencing of Zunongwangia sp. M21534 genome.</title>
        <authorList>
            <person name="Chen Y."/>
            <person name="Dong C."/>
            <person name="Shao Z."/>
        </authorList>
    </citation>
    <scope>NUCLEOTIDE SEQUENCE</scope>
    <source>
        <strain evidence="2">MCCC M21534</strain>
    </source>
</reference>
<keyword evidence="3" id="KW-1185">Reference proteome</keyword>
<protein>
    <submittedName>
        <fullName evidence="2">Membrane dipeptidase</fullName>
        <ecNumber evidence="2">3.4.13.-</ecNumber>
    </submittedName>
</protein>
<dbReference type="InterPro" id="IPR032466">
    <property type="entry name" value="Metal_Hydrolase"/>
</dbReference>
<evidence type="ECO:0000256" key="1">
    <source>
        <dbReference type="SAM" id="SignalP"/>
    </source>
</evidence>
<dbReference type="PANTHER" id="PTHR10443">
    <property type="entry name" value="MICROSOMAL DIPEPTIDASE"/>
    <property type="match status" value="1"/>
</dbReference>
<dbReference type="RefSeq" id="WP_249602008.1">
    <property type="nucleotide sequence ID" value="NZ_JAKHSK010000018.1"/>
</dbReference>
<organism evidence="2 3">
    <name type="scientific">Zunongwangia pacifica</name>
    <dbReference type="NCBI Taxonomy" id="2911062"/>
    <lineage>
        <taxon>Bacteria</taxon>
        <taxon>Pseudomonadati</taxon>
        <taxon>Bacteroidota</taxon>
        <taxon>Flavobacteriia</taxon>
        <taxon>Flavobacteriales</taxon>
        <taxon>Flavobacteriaceae</taxon>
        <taxon>Zunongwangia</taxon>
    </lineage>
</organism>
<dbReference type="Gene3D" id="1.10.287.650">
    <property type="entry name" value="L27 domain"/>
    <property type="match status" value="1"/>
</dbReference>
<proteinExistence type="predicted"/>
<accession>A0A9X1ZSG3</accession>
<keyword evidence="2" id="KW-0378">Hydrolase</keyword>
<evidence type="ECO:0000313" key="2">
    <source>
        <dbReference type="EMBL" id="MCL6219231.1"/>
    </source>
</evidence>
<dbReference type="Proteomes" id="UP001139521">
    <property type="component" value="Unassembled WGS sequence"/>
</dbReference>
<dbReference type="Pfam" id="PF01244">
    <property type="entry name" value="Peptidase_M19"/>
    <property type="match status" value="1"/>
</dbReference>
<dbReference type="EMBL" id="JAKHSK010000018">
    <property type="protein sequence ID" value="MCL6219231.1"/>
    <property type="molecule type" value="Genomic_DNA"/>
</dbReference>
<dbReference type="GO" id="GO:0070573">
    <property type="term" value="F:metallodipeptidase activity"/>
    <property type="evidence" value="ECO:0007669"/>
    <property type="project" value="InterPro"/>
</dbReference>
<dbReference type="AlphaFoldDB" id="A0A9X1ZSG3"/>
<feature type="signal peptide" evidence="1">
    <location>
        <begin position="1"/>
        <end position="19"/>
    </location>
</feature>
<dbReference type="Gene3D" id="3.20.20.140">
    <property type="entry name" value="Metal-dependent hydrolases"/>
    <property type="match status" value="1"/>
</dbReference>
<dbReference type="GO" id="GO:0006508">
    <property type="term" value="P:proteolysis"/>
    <property type="evidence" value="ECO:0007669"/>
    <property type="project" value="InterPro"/>
</dbReference>
<keyword evidence="1" id="KW-0732">Signal</keyword>
<comment type="caution">
    <text evidence="2">The sequence shown here is derived from an EMBL/GenBank/DDBJ whole genome shotgun (WGS) entry which is preliminary data.</text>
</comment>
<dbReference type="InterPro" id="IPR008257">
    <property type="entry name" value="Pept_M19"/>
</dbReference>
<gene>
    <name evidence="2" type="ORF">L1967_13100</name>
</gene>
<dbReference type="EC" id="3.4.13.-" evidence="2"/>
<dbReference type="CDD" id="cd01301">
    <property type="entry name" value="rDP_like"/>
    <property type="match status" value="1"/>
</dbReference>
<dbReference type="PANTHER" id="PTHR10443:SF12">
    <property type="entry name" value="DIPEPTIDASE"/>
    <property type="match status" value="1"/>
</dbReference>